<comment type="cofactor">
    <cofactor evidence="1">
        <name>FAD</name>
        <dbReference type="ChEBI" id="CHEBI:57692"/>
    </cofactor>
</comment>
<sequence>MINNIDRLREQVSVLLPGEPGYAAACATFNVLTPMTPAVVVDAAGPADVQAAVRFAAANGLAVAVKGGGHLQPLPGDGAVLIVMDRMAGVTVDPAAATARVTGSARWGQVLDAAAEHGLAPLNGSTPTVGAIGYVLGGGQSPTLGRRYGYAGDHVTEFEVVTADGQLRVVDEIREPELFHALKGTRGNLGVVTRMDIGLLPIPTIYAGGLFFPGEQMTTLLPLWRDWAATLPENASTSVAVDRLPPAPDLPPHLRGAFLLHVRFAFIGPAEQGAALLAPIRAAGTAVDDSVAEVPYRDSATMHADPLTPLPYVDKGLGLSALTDETLAAFLGAVGPDSGCPLTTVEIRALGGALDRAPAVPDAVPSRGLPFQVFGVGAGGPDDLPRLTAALDRLVEALRPWQYDHQMANFMTVGGDGLRRVYGPELYDRILAVKHKYDPDNLFRVNFTFV</sequence>
<evidence type="ECO:0000259" key="6">
    <source>
        <dbReference type="PROSITE" id="PS51387"/>
    </source>
</evidence>
<dbReference type="InterPro" id="IPR016169">
    <property type="entry name" value="FAD-bd_PCMH_sub2"/>
</dbReference>
<dbReference type="PANTHER" id="PTHR42973">
    <property type="entry name" value="BINDING OXIDOREDUCTASE, PUTATIVE (AFU_ORTHOLOGUE AFUA_1G17690)-RELATED"/>
    <property type="match status" value="1"/>
</dbReference>
<proteinExistence type="inferred from homology"/>
<dbReference type="PROSITE" id="PS00862">
    <property type="entry name" value="OX2_COVAL_FAD"/>
    <property type="match status" value="1"/>
</dbReference>
<evidence type="ECO:0000256" key="1">
    <source>
        <dbReference type="ARBA" id="ARBA00001974"/>
    </source>
</evidence>
<keyword evidence="8" id="KW-1185">Reference proteome</keyword>
<accession>A0ABQ3XY14</accession>
<evidence type="ECO:0000256" key="5">
    <source>
        <dbReference type="ARBA" id="ARBA00023002"/>
    </source>
</evidence>
<dbReference type="RefSeq" id="WP_203760582.1">
    <property type="nucleotide sequence ID" value="NZ_BAAABO010000006.1"/>
</dbReference>
<dbReference type="SUPFAM" id="SSF55103">
    <property type="entry name" value="FAD-linked oxidases, C-terminal domain"/>
    <property type="match status" value="1"/>
</dbReference>
<dbReference type="InterPro" id="IPR016164">
    <property type="entry name" value="FAD-linked_Oxase-like_C"/>
</dbReference>
<keyword evidence="4" id="KW-0274">FAD</keyword>
<dbReference type="SUPFAM" id="SSF56176">
    <property type="entry name" value="FAD-binding/transporter-associated domain-like"/>
    <property type="match status" value="1"/>
</dbReference>
<dbReference type="Pfam" id="PF08031">
    <property type="entry name" value="BBE"/>
    <property type="match status" value="1"/>
</dbReference>
<dbReference type="Proteomes" id="UP000609879">
    <property type="component" value="Unassembled WGS sequence"/>
</dbReference>
<dbReference type="InterPro" id="IPR006094">
    <property type="entry name" value="Oxid_FAD_bind_N"/>
</dbReference>
<gene>
    <name evidence="7" type="ORF">Ade02nite_12750</name>
</gene>
<dbReference type="InterPro" id="IPR012951">
    <property type="entry name" value="BBE"/>
</dbReference>
<dbReference type="InterPro" id="IPR036318">
    <property type="entry name" value="FAD-bd_PCMH-like_sf"/>
</dbReference>
<dbReference type="PANTHER" id="PTHR42973:SF39">
    <property type="entry name" value="FAD-BINDING PCMH-TYPE DOMAIN-CONTAINING PROTEIN"/>
    <property type="match status" value="1"/>
</dbReference>
<evidence type="ECO:0000256" key="2">
    <source>
        <dbReference type="ARBA" id="ARBA00005466"/>
    </source>
</evidence>
<dbReference type="Gene3D" id="3.30.43.10">
    <property type="entry name" value="Uridine Diphospho-n-acetylenolpyruvylglucosamine Reductase, domain 2"/>
    <property type="match status" value="1"/>
</dbReference>
<feature type="domain" description="FAD-binding PCMH-type" evidence="6">
    <location>
        <begin position="32"/>
        <end position="202"/>
    </location>
</feature>
<reference evidence="7 8" key="1">
    <citation type="submission" date="2021-01" db="EMBL/GenBank/DDBJ databases">
        <title>Whole genome shotgun sequence of Actinoplanes deccanensis NBRC 13994.</title>
        <authorList>
            <person name="Komaki H."/>
            <person name="Tamura T."/>
        </authorList>
    </citation>
    <scope>NUCLEOTIDE SEQUENCE [LARGE SCALE GENOMIC DNA]</scope>
    <source>
        <strain evidence="7 8">NBRC 13994</strain>
    </source>
</reference>
<comment type="caution">
    <text evidence="7">The sequence shown here is derived from an EMBL/GenBank/DDBJ whole genome shotgun (WGS) entry which is preliminary data.</text>
</comment>
<dbReference type="EMBL" id="BOMI01000021">
    <property type="protein sequence ID" value="GID72634.1"/>
    <property type="molecule type" value="Genomic_DNA"/>
</dbReference>
<dbReference type="PROSITE" id="PS51387">
    <property type="entry name" value="FAD_PCMH"/>
    <property type="match status" value="1"/>
</dbReference>
<dbReference type="Pfam" id="PF01565">
    <property type="entry name" value="FAD_binding_4"/>
    <property type="match status" value="1"/>
</dbReference>
<dbReference type="Gene3D" id="3.40.462.20">
    <property type="match status" value="1"/>
</dbReference>
<evidence type="ECO:0000313" key="8">
    <source>
        <dbReference type="Proteomes" id="UP000609879"/>
    </source>
</evidence>
<dbReference type="InterPro" id="IPR006093">
    <property type="entry name" value="Oxy_OxRdtase_FAD_BS"/>
</dbReference>
<dbReference type="InterPro" id="IPR050416">
    <property type="entry name" value="FAD-linked_Oxidoreductase"/>
</dbReference>
<keyword evidence="5" id="KW-0560">Oxidoreductase</keyword>
<dbReference type="Gene3D" id="3.30.465.10">
    <property type="match status" value="1"/>
</dbReference>
<dbReference type="InterPro" id="IPR016167">
    <property type="entry name" value="FAD-bd_PCMH_sub1"/>
</dbReference>
<comment type="similarity">
    <text evidence="2">Belongs to the oxygen-dependent FAD-linked oxidoreductase family.</text>
</comment>
<protein>
    <submittedName>
        <fullName evidence="7">FAD-linked oxidase</fullName>
    </submittedName>
</protein>
<name>A0ABQ3XY14_9ACTN</name>
<dbReference type="InterPro" id="IPR016166">
    <property type="entry name" value="FAD-bd_PCMH"/>
</dbReference>
<evidence type="ECO:0000256" key="4">
    <source>
        <dbReference type="ARBA" id="ARBA00022827"/>
    </source>
</evidence>
<keyword evidence="3" id="KW-0285">Flavoprotein</keyword>
<evidence type="ECO:0000313" key="7">
    <source>
        <dbReference type="EMBL" id="GID72634.1"/>
    </source>
</evidence>
<evidence type="ECO:0000256" key="3">
    <source>
        <dbReference type="ARBA" id="ARBA00022630"/>
    </source>
</evidence>
<organism evidence="7 8">
    <name type="scientific">Paractinoplanes deccanensis</name>
    <dbReference type="NCBI Taxonomy" id="113561"/>
    <lineage>
        <taxon>Bacteria</taxon>
        <taxon>Bacillati</taxon>
        <taxon>Actinomycetota</taxon>
        <taxon>Actinomycetes</taxon>
        <taxon>Micromonosporales</taxon>
        <taxon>Micromonosporaceae</taxon>
        <taxon>Paractinoplanes</taxon>
    </lineage>
</organism>